<dbReference type="InterPro" id="IPR035451">
    <property type="entry name" value="Ada-like_dom_sf"/>
</dbReference>
<keyword evidence="1" id="KW-0540">Nuclease</keyword>
<dbReference type="GO" id="GO:0016787">
    <property type="term" value="F:hydrolase activity"/>
    <property type="evidence" value="ECO:0007669"/>
    <property type="project" value="UniProtKB-KW"/>
</dbReference>
<dbReference type="InterPro" id="IPR044925">
    <property type="entry name" value="His-Me_finger_sf"/>
</dbReference>
<dbReference type="AlphaFoldDB" id="A0A0F9W4E4"/>
<dbReference type="SUPFAM" id="SSF57884">
    <property type="entry name" value="Ada DNA repair protein, N-terminal domain (N-Ada 10)"/>
    <property type="match status" value="1"/>
</dbReference>
<dbReference type="InterPro" id="IPR007346">
    <property type="entry name" value="Endonuclease-I"/>
</dbReference>
<dbReference type="Gene3D" id="3.40.10.10">
    <property type="entry name" value="DNA Methylphosphotriester Repair Domain"/>
    <property type="match status" value="1"/>
</dbReference>
<dbReference type="Pfam" id="PF04231">
    <property type="entry name" value="Endonuclease_1"/>
    <property type="match status" value="1"/>
</dbReference>
<accession>A0A0F9W4E4</accession>
<dbReference type="PANTHER" id="PTHR33607:SF2">
    <property type="entry name" value="ENDONUCLEASE-1"/>
    <property type="match status" value="1"/>
</dbReference>
<evidence type="ECO:0000256" key="2">
    <source>
        <dbReference type="ARBA" id="ARBA00022801"/>
    </source>
</evidence>
<comment type="caution">
    <text evidence="3">The sequence shown here is derived from an EMBL/GenBank/DDBJ whole genome shotgun (WGS) entry which is preliminary data.</text>
</comment>
<reference evidence="3" key="1">
    <citation type="journal article" date="2015" name="Nature">
        <title>Complex archaea that bridge the gap between prokaryotes and eukaryotes.</title>
        <authorList>
            <person name="Spang A."/>
            <person name="Saw J.H."/>
            <person name="Jorgensen S.L."/>
            <person name="Zaremba-Niedzwiedzka K."/>
            <person name="Martijn J."/>
            <person name="Lind A.E."/>
            <person name="van Eijk R."/>
            <person name="Schleper C."/>
            <person name="Guy L."/>
            <person name="Ettema T.J."/>
        </authorList>
    </citation>
    <scope>NUCLEOTIDE SEQUENCE</scope>
</reference>
<evidence type="ECO:0000313" key="3">
    <source>
        <dbReference type="EMBL" id="KKO12161.1"/>
    </source>
</evidence>
<evidence type="ECO:0000256" key="1">
    <source>
        <dbReference type="ARBA" id="ARBA00022722"/>
    </source>
</evidence>
<proteinExistence type="predicted"/>
<dbReference type="SUPFAM" id="SSF54060">
    <property type="entry name" value="His-Me finger endonucleases"/>
    <property type="match status" value="1"/>
</dbReference>
<name>A0A0F9W4E4_9ZZZZ</name>
<dbReference type="GO" id="GO:0004518">
    <property type="term" value="F:nuclease activity"/>
    <property type="evidence" value="ECO:0007669"/>
    <property type="project" value="UniProtKB-KW"/>
</dbReference>
<organism evidence="3">
    <name type="scientific">marine sediment metagenome</name>
    <dbReference type="NCBI Taxonomy" id="412755"/>
    <lineage>
        <taxon>unclassified sequences</taxon>
        <taxon>metagenomes</taxon>
        <taxon>ecological metagenomes</taxon>
    </lineage>
</organism>
<protein>
    <submittedName>
        <fullName evidence="3">Uncharacterized protein</fullName>
    </submittedName>
</protein>
<gene>
    <name evidence="3" type="ORF">LCGC14_0001690</name>
</gene>
<sequence>MVLRITTLLLTLFVSVFIQAAPDNFDRAKVELRQFVYHDRNTEGEFYCGCKFDWVGVSGGRVDLPSCGYQVRAQENRAQRIEWEHILPAHSIGQARQCWQDGGRANCNRTDPVFNVMEADMHNLTAALGEVNADRSNYRFSVLPGEPYRHGLCDVKVSFDQRSVEPRDEIKGRIARVYFYMHDRYDLTMARAQQQLMIAWNRQYPVSDWERERDQRIGARMGHNNPFVTGERQWTLGHTNTADGVVSWLPDDHPVMSPQQAPSQTTNSGIIRGNRNSRIYHLPQGCPSYNAMADHNIVEFRTEQEAAGAGYRKAGNCR</sequence>
<dbReference type="PANTHER" id="PTHR33607">
    <property type="entry name" value="ENDONUCLEASE-1"/>
    <property type="match status" value="1"/>
</dbReference>
<keyword evidence="2" id="KW-0378">Hydrolase</keyword>
<dbReference type="EMBL" id="LAZR01000001">
    <property type="protein sequence ID" value="KKO12161.1"/>
    <property type="molecule type" value="Genomic_DNA"/>
</dbReference>